<dbReference type="SUPFAM" id="SSF52540">
    <property type="entry name" value="P-loop containing nucleoside triphosphate hydrolases"/>
    <property type="match status" value="1"/>
</dbReference>
<dbReference type="EMBL" id="LAZR01049186">
    <property type="protein sequence ID" value="KKK90241.1"/>
    <property type="molecule type" value="Genomic_DNA"/>
</dbReference>
<dbReference type="PANTHER" id="PTHR22942:SF30">
    <property type="entry name" value="MEIOTIC RECOMBINATION PROTEIN DMC1_LIM15 HOMOLOG"/>
    <property type="match status" value="1"/>
</dbReference>
<gene>
    <name evidence="2" type="ORF">LCGC14_2725050</name>
</gene>
<dbReference type="InterPro" id="IPR013632">
    <property type="entry name" value="Rad51_C"/>
</dbReference>
<comment type="caution">
    <text evidence="2">The sequence shown here is derived from an EMBL/GenBank/DDBJ whole genome shotgun (WGS) entry which is preliminary data.</text>
</comment>
<accession>A0A0F9C0L9</accession>
<dbReference type="InterPro" id="IPR027417">
    <property type="entry name" value="P-loop_NTPase"/>
</dbReference>
<dbReference type="Gene3D" id="3.40.50.300">
    <property type="entry name" value="P-loop containing nucleotide triphosphate hydrolases"/>
    <property type="match status" value="1"/>
</dbReference>
<proteinExistence type="predicted"/>
<dbReference type="Pfam" id="PF08423">
    <property type="entry name" value="Rad51"/>
    <property type="match status" value="1"/>
</dbReference>
<feature type="domain" description="Rad51-like C-terminal" evidence="1">
    <location>
        <begin position="16"/>
        <end position="222"/>
    </location>
</feature>
<evidence type="ECO:0000313" key="2">
    <source>
        <dbReference type="EMBL" id="KKK90241.1"/>
    </source>
</evidence>
<sequence length="248" mass="28580">MELNSGYHEFNAKNLIPIYSSGDKTLDLLLKGGFRQDLLYLVYGNLKIITDILLRLSVASFKKYGFEEKVVFIDGNNRFNPYRISSLAATWGLSPKKVLDHIFISRAFTYEQIVETLEYKLNELENSEKIRIVLVSGITTLWPDYEKKTFEELLRAIAGIKRTVAKSNPLIIITAPLHENSKIKPIGGTALTHFGSVLILIEDTERYIEYKLIQHPSLPENRLVKWIPLKPKRRLKISPKNTTLDEWF</sequence>
<name>A0A0F9C0L9_9ZZZZ</name>
<dbReference type="PANTHER" id="PTHR22942">
    <property type="entry name" value="RECA/RAD51/RADA DNA STRAND-PAIRING FAMILY MEMBER"/>
    <property type="match status" value="1"/>
</dbReference>
<dbReference type="AlphaFoldDB" id="A0A0F9C0L9"/>
<reference evidence="2" key="1">
    <citation type="journal article" date="2015" name="Nature">
        <title>Complex archaea that bridge the gap between prokaryotes and eukaryotes.</title>
        <authorList>
            <person name="Spang A."/>
            <person name="Saw J.H."/>
            <person name="Jorgensen S.L."/>
            <person name="Zaremba-Niedzwiedzka K."/>
            <person name="Martijn J."/>
            <person name="Lind A.E."/>
            <person name="van Eijk R."/>
            <person name="Schleper C."/>
            <person name="Guy L."/>
            <person name="Ettema T.J."/>
        </authorList>
    </citation>
    <scope>NUCLEOTIDE SEQUENCE</scope>
</reference>
<protein>
    <recommendedName>
        <fullName evidence="1">Rad51-like C-terminal domain-containing protein</fullName>
    </recommendedName>
</protein>
<organism evidence="2">
    <name type="scientific">marine sediment metagenome</name>
    <dbReference type="NCBI Taxonomy" id="412755"/>
    <lineage>
        <taxon>unclassified sequences</taxon>
        <taxon>metagenomes</taxon>
        <taxon>ecological metagenomes</taxon>
    </lineage>
</organism>
<evidence type="ECO:0000259" key="1">
    <source>
        <dbReference type="Pfam" id="PF08423"/>
    </source>
</evidence>